<protein>
    <submittedName>
        <fullName evidence="2">DUF456 family protein</fullName>
    </submittedName>
</protein>
<name>A0A6L6YIU5_9BURK</name>
<dbReference type="PANTHER" id="PTHR39165">
    <property type="entry name" value="IG HYPOTHETICAL 17883"/>
    <property type="match status" value="1"/>
</dbReference>
<keyword evidence="1" id="KW-0812">Transmembrane</keyword>
<evidence type="ECO:0000313" key="3">
    <source>
        <dbReference type="Proteomes" id="UP000472580"/>
    </source>
</evidence>
<evidence type="ECO:0000256" key="1">
    <source>
        <dbReference type="SAM" id="Phobius"/>
    </source>
</evidence>
<dbReference type="PANTHER" id="PTHR39165:SF1">
    <property type="entry name" value="DUF456 DOMAIN-CONTAINING PROTEIN"/>
    <property type="match status" value="1"/>
</dbReference>
<organism evidence="2 3">
    <name type="scientific">Parasutterella muris</name>
    <dbReference type="NCBI Taxonomy" id="2565572"/>
    <lineage>
        <taxon>Bacteria</taxon>
        <taxon>Pseudomonadati</taxon>
        <taxon>Pseudomonadota</taxon>
        <taxon>Betaproteobacteria</taxon>
        <taxon>Burkholderiales</taxon>
        <taxon>Sutterellaceae</taxon>
        <taxon>Parasutterella</taxon>
    </lineage>
</organism>
<gene>
    <name evidence="2" type="ORF">E5987_08725</name>
</gene>
<dbReference type="OrthoDB" id="9134540at2"/>
<keyword evidence="1" id="KW-0472">Membrane</keyword>
<dbReference type="Proteomes" id="UP000472580">
    <property type="component" value="Unassembled WGS sequence"/>
</dbReference>
<reference evidence="2 3" key="1">
    <citation type="submission" date="2019-12" db="EMBL/GenBank/DDBJ databases">
        <title>Microbes associate with the intestines of laboratory mice.</title>
        <authorList>
            <person name="Navarre W."/>
            <person name="Wong E."/>
        </authorList>
    </citation>
    <scope>NUCLEOTIDE SEQUENCE [LARGE SCALE GENOMIC DNA]</scope>
    <source>
        <strain evidence="2 3">NM82_D38</strain>
    </source>
</reference>
<accession>A0A6L6YIU5</accession>
<sequence>MLDIILWIAAVLLMGVGILGTVIPMIPGLPMIFAGAWLAAFIDHYDKINVWVVVLLGVLMLFGLAVDWIAQTMGAKKAGATKLGIVGSLIGTFVGIFTGLWGLIFMPLLGAAIGEFIDHQDMLRSGKVGFATWLGMIIGTVVKLALAFTMIGVVIADILI</sequence>
<keyword evidence="1" id="KW-1133">Transmembrane helix</keyword>
<feature type="transmembrane region" description="Helical" evidence="1">
    <location>
        <begin position="48"/>
        <end position="70"/>
    </location>
</feature>
<proteinExistence type="predicted"/>
<dbReference type="EMBL" id="WSRP01000026">
    <property type="protein sequence ID" value="MVX57284.1"/>
    <property type="molecule type" value="Genomic_DNA"/>
</dbReference>
<dbReference type="RefSeq" id="WP_160335708.1">
    <property type="nucleotide sequence ID" value="NZ_CALPCR010000013.1"/>
</dbReference>
<keyword evidence="3" id="KW-1185">Reference proteome</keyword>
<dbReference type="InterPro" id="IPR007403">
    <property type="entry name" value="DUF456"/>
</dbReference>
<feature type="transmembrane region" description="Helical" evidence="1">
    <location>
        <begin position="82"/>
        <end position="113"/>
    </location>
</feature>
<dbReference type="AlphaFoldDB" id="A0A6L6YIU5"/>
<comment type="caution">
    <text evidence="2">The sequence shown here is derived from an EMBL/GenBank/DDBJ whole genome shotgun (WGS) entry which is preliminary data.</text>
</comment>
<feature type="transmembrane region" description="Helical" evidence="1">
    <location>
        <begin position="133"/>
        <end position="159"/>
    </location>
</feature>
<feature type="transmembrane region" description="Helical" evidence="1">
    <location>
        <begin position="12"/>
        <end position="42"/>
    </location>
</feature>
<evidence type="ECO:0000313" key="2">
    <source>
        <dbReference type="EMBL" id="MVX57284.1"/>
    </source>
</evidence>
<dbReference type="Pfam" id="PF04306">
    <property type="entry name" value="DUF456"/>
    <property type="match status" value="1"/>
</dbReference>